<protein>
    <submittedName>
        <fullName evidence="2">Uncharacterized protein</fullName>
    </submittedName>
</protein>
<keyword evidence="3" id="KW-1185">Reference proteome</keyword>
<organism evidence="2 3">
    <name type="scientific">Lasiosphaeris hirsuta</name>
    <dbReference type="NCBI Taxonomy" id="260670"/>
    <lineage>
        <taxon>Eukaryota</taxon>
        <taxon>Fungi</taxon>
        <taxon>Dikarya</taxon>
        <taxon>Ascomycota</taxon>
        <taxon>Pezizomycotina</taxon>
        <taxon>Sordariomycetes</taxon>
        <taxon>Sordariomycetidae</taxon>
        <taxon>Sordariales</taxon>
        <taxon>Lasiosphaeriaceae</taxon>
        <taxon>Lasiosphaeris</taxon>
    </lineage>
</organism>
<proteinExistence type="predicted"/>
<name>A0AA40EBX6_9PEZI</name>
<gene>
    <name evidence="2" type="ORF">B0H67DRAFT_559482</name>
</gene>
<dbReference type="AlphaFoldDB" id="A0AA40EBX6"/>
<accession>A0AA40EBX6</accession>
<sequence>MFEVQYLSRLTNLHRRSSPSKVLDGHSGCSPTRCKQHPLSNRDHVRNQDCASD</sequence>
<evidence type="ECO:0000313" key="3">
    <source>
        <dbReference type="Proteomes" id="UP001172102"/>
    </source>
</evidence>
<evidence type="ECO:0000313" key="2">
    <source>
        <dbReference type="EMBL" id="KAK0729738.1"/>
    </source>
</evidence>
<reference evidence="2" key="1">
    <citation type="submission" date="2023-06" db="EMBL/GenBank/DDBJ databases">
        <title>Genome-scale phylogeny and comparative genomics of the fungal order Sordariales.</title>
        <authorList>
            <consortium name="Lawrence Berkeley National Laboratory"/>
            <person name="Hensen N."/>
            <person name="Bonometti L."/>
            <person name="Westerberg I."/>
            <person name="Brannstrom I.O."/>
            <person name="Guillou S."/>
            <person name="Cros-Aarteil S."/>
            <person name="Calhoun S."/>
            <person name="Haridas S."/>
            <person name="Kuo A."/>
            <person name="Mondo S."/>
            <person name="Pangilinan J."/>
            <person name="Riley R."/>
            <person name="Labutti K."/>
            <person name="Andreopoulos B."/>
            <person name="Lipzen A."/>
            <person name="Chen C."/>
            <person name="Yanf M."/>
            <person name="Daum C."/>
            <person name="Ng V."/>
            <person name="Clum A."/>
            <person name="Steindorff A."/>
            <person name="Ohm R."/>
            <person name="Martin F."/>
            <person name="Silar P."/>
            <person name="Natvig D."/>
            <person name="Lalanne C."/>
            <person name="Gautier V."/>
            <person name="Ament-Velasquez S.L."/>
            <person name="Kruys A."/>
            <person name="Hutchinson M.I."/>
            <person name="Powell A.J."/>
            <person name="Barry K."/>
            <person name="Miller A.N."/>
            <person name="Grigoriev I.V."/>
            <person name="Debuchy R."/>
            <person name="Gladieux P."/>
            <person name="Thoren M.H."/>
            <person name="Johannesson H."/>
        </authorList>
    </citation>
    <scope>NUCLEOTIDE SEQUENCE</scope>
    <source>
        <strain evidence="2">SMH4607-1</strain>
    </source>
</reference>
<dbReference type="Proteomes" id="UP001172102">
    <property type="component" value="Unassembled WGS sequence"/>
</dbReference>
<feature type="region of interest" description="Disordered" evidence="1">
    <location>
        <begin position="16"/>
        <end position="53"/>
    </location>
</feature>
<evidence type="ECO:0000256" key="1">
    <source>
        <dbReference type="SAM" id="MobiDB-lite"/>
    </source>
</evidence>
<dbReference type="EMBL" id="JAUKUA010000001">
    <property type="protein sequence ID" value="KAK0729738.1"/>
    <property type="molecule type" value="Genomic_DNA"/>
</dbReference>
<comment type="caution">
    <text evidence="2">The sequence shown here is derived from an EMBL/GenBank/DDBJ whole genome shotgun (WGS) entry which is preliminary data.</text>
</comment>